<name>A0A7M3MFF6_9BACT</name>
<dbReference type="EMBL" id="QMIE01000006">
    <property type="protein sequence ID" value="TVM17662.1"/>
    <property type="molecule type" value="Genomic_DNA"/>
</dbReference>
<feature type="chain" id="PRO_5029445568" description="DUF2927 domain-containing protein" evidence="2">
    <location>
        <begin position="23"/>
        <end position="332"/>
    </location>
</feature>
<evidence type="ECO:0000256" key="2">
    <source>
        <dbReference type="SAM" id="SignalP"/>
    </source>
</evidence>
<gene>
    <name evidence="3" type="ORF">DPQ33_08460</name>
</gene>
<evidence type="ECO:0008006" key="5">
    <source>
        <dbReference type="Google" id="ProtNLM"/>
    </source>
</evidence>
<dbReference type="AlphaFoldDB" id="A0A7M3MFF6"/>
<reference evidence="3 4" key="1">
    <citation type="submission" date="2018-06" db="EMBL/GenBank/DDBJ databases">
        <title>Complete genome of Desulfovibrio indonesiensis P37SLT.</title>
        <authorList>
            <person name="Crispim J.S."/>
            <person name="Vidigal P.M.P."/>
            <person name="Silva L.C.F."/>
            <person name="Laguardia C.N."/>
            <person name="Araujo L.C."/>
            <person name="Dias R.S."/>
            <person name="Sousa M.P."/>
            <person name="Paula S.O."/>
            <person name="Silva C."/>
        </authorList>
    </citation>
    <scope>NUCLEOTIDE SEQUENCE [LARGE SCALE GENOMIC DNA]</scope>
    <source>
        <strain evidence="3 4">P37SLT</strain>
    </source>
</reference>
<feature type="signal peptide" evidence="2">
    <location>
        <begin position="1"/>
        <end position="22"/>
    </location>
</feature>
<organism evidence="3 4">
    <name type="scientific">Oceanidesulfovibrio indonesiensis</name>
    <dbReference type="NCBI Taxonomy" id="54767"/>
    <lineage>
        <taxon>Bacteria</taxon>
        <taxon>Pseudomonadati</taxon>
        <taxon>Thermodesulfobacteriota</taxon>
        <taxon>Desulfovibrionia</taxon>
        <taxon>Desulfovibrionales</taxon>
        <taxon>Desulfovibrionaceae</taxon>
        <taxon>Oceanidesulfovibrio</taxon>
    </lineage>
</organism>
<keyword evidence="4" id="KW-1185">Reference proteome</keyword>
<sequence length="332" mass="36330">MRRMIFLIILLCLVHGFSDSPAADTESGMISPAQMKAMADGAGNTTTAGERSEEPEHDTIFPLEEEYDGMEPSQRTLMRARKPASPVGVKGSSRDVDPLDHFLRVAFQDRVQQYALAQSGIGLDAPPGRLMRWEQAEIVYAVDNKGGEEAAAVIEAALAELSRILDERGVVLVERGHIPDIDIRIEEAPMTKGQTGQTTELVDRATGVLRRVEVQLYAETLTPATAFRHLLLALGLRGWAEPGADSMLWLPVEGTPPSERTTLSAIDTEALLLLYHPALAPGMTLEQALASLAESAPEVEVPEIPGVTAPAYEPRIRPDLREKERRRRGESR</sequence>
<keyword evidence="2" id="KW-0732">Signal</keyword>
<comment type="caution">
    <text evidence="3">The sequence shown here is derived from an EMBL/GenBank/DDBJ whole genome shotgun (WGS) entry which is preliminary data.</text>
</comment>
<dbReference type="RefSeq" id="WP_144302780.1">
    <property type="nucleotide sequence ID" value="NZ_QMIE01000006.1"/>
</dbReference>
<feature type="region of interest" description="Disordered" evidence="1">
    <location>
        <begin position="303"/>
        <end position="332"/>
    </location>
</feature>
<evidence type="ECO:0000256" key="1">
    <source>
        <dbReference type="SAM" id="MobiDB-lite"/>
    </source>
</evidence>
<protein>
    <recommendedName>
        <fullName evidence="5">DUF2927 domain-containing protein</fullName>
    </recommendedName>
</protein>
<proteinExistence type="predicted"/>
<evidence type="ECO:0000313" key="4">
    <source>
        <dbReference type="Proteomes" id="UP000448292"/>
    </source>
</evidence>
<dbReference type="OrthoDB" id="9844561at2"/>
<dbReference type="Proteomes" id="UP000448292">
    <property type="component" value="Unassembled WGS sequence"/>
</dbReference>
<feature type="compositionally biased region" description="Basic and acidic residues" evidence="1">
    <location>
        <begin position="314"/>
        <end position="323"/>
    </location>
</feature>
<accession>A0A7M3MFF6</accession>
<evidence type="ECO:0000313" key="3">
    <source>
        <dbReference type="EMBL" id="TVM17662.1"/>
    </source>
</evidence>